<comment type="caution">
    <text evidence="1">The sequence shown here is derived from an EMBL/GenBank/DDBJ whole genome shotgun (WGS) entry which is preliminary data.</text>
</comment>
<evidence type="ECO:0000313" key="2">
    <source>
        <dbReference type="Proteomes" id="UP001432027"/>
    </source>
</evidence>
<accession>A0AAV5SXU6</accession>
<feature type="non-terminal residue" evidence="1">
    <location>
        <position position="1"/>
    </location>
</feature>
<reference evidence="1" key="1">
    <citation type="submission" date="2023-10" db="EMBL/GenBank/DDBJ databases">
        <title>Genome assembly of Pristionchus species.</title>
        <authorList>
            <person name="Yoshida K."/>
            <person name="Sommer R.J."/>
        </authorList>
    </citation>
    <scope>NUCLEOTIDE SEQUENCE</scope>
    <source>
        <strain evidence="1">RS0144</strain>
    </source>
</reference>
<name>A0AAV5SXU6_9BILA</name>
<dbReference type="EMBL" id="BTSX01000002">
    <property type="protein sequence ID" value="GMS86813.1"/>
    <property type="molecule type" value="Genomic_DNA"/>
</dbReference>
<evidence type="ECO:0000313" key="1">
    <source>
        <dbReference type="EMBL" id="GMS86813.1"/>
    </source>
</evidence>
<dbReference type="AlphaFoldDB" id="A0AAV5SXU6"/>
<gene>
    <name evidence="1" type="ORF">PENTCL1PPCAC_8988</name>
</gene>
<sequence>YNFNAHRMITKAGQKEGLSITFAVQQSSPKTGQFDFLPTSRSANMWISVYSDGEPPDFSTGQYFF</sequence>
<protein>
    <submittedName>
        <fullName evidence="1">Uncharacterized protein</fullName>
    </submittedName>
</protein>
<organism evidence="1 2">
    <name type="scientific">Pristionchus entomophagus</name>
    <dbReference type="NCBI Taxonomy" id="358040"/>
    <lineage>
        <taxon>Eukaryota</taxon>
        <taxon>Metazoa</taxon>
        <taxon>Ecdysozoa</taxon>
        <taxon>Nematoda</taxon>
        <taxon>Chromadorea</taxon>
        <taxon>Rhabditida</taxon>
        <taxon>Rhabditina</taxon>
        <taxon>Diplogasteromorpha</taxon>
        <taxon>Diplogasteroidea</taxon>
        <taxon>Neodiplogasteridae</taxon>
        <taxon>Pristionchus</taxon>
    </lineage>
</organism>
<proteinExistence type="predicted"/>
<dbReference type="Proteomes" id="UP001432027">
    <property type="component" value="Unassembled WGS sequence"/>
</dbReference>
<keyword evidence="2" id="KW-1185">Reference proteome</keyword>